<evidence type="ECO:0000313" key="1">
    <source>
        <dbReference type="EMBL" id="QIZ52152.1"/>
    </source>
</evidence>
<reference evidence="2 4" key="2">
    <citation type="submission" date="2019-06" db="EMBL/GenBank/DDBJ databases">
        <title>Complete genome of Dickeya zeae PL65.</title>
        <authorList>
            <person name="Boluk G."/>
            <person name="Arif M."/>
        </authorList>
    </citation>
    <scope>NUCLEOTIDE SEQUENCE [LARGE SCALE GENOMIC DNA]</scope>
    <source>
        <strain evidence="2 4">PL65</strain>
    </source>
</reference>
<dbReference type="EMBL" id="CP033622">
    <property type="protein sequence ID" value="QIZ52152.1"/>
    <property type="molecule type" value="Genomic_DNA"/>
</dbReference>
<reference evidence="1 3" key="1">
    <citation type="submission" date="2018-11" db="EMBL/GenBank/DDBJ databases">
        <title>Complete genome sequence of Dickeya zeae strain CE1 infecting Canna edulis Ker-Gawl. in China.</title>
        <authorList>
            <person name="Zhang J."/>
            <person name="Lin B."/>
            <person name="Shen H."/>
            <person name="Jiang S."/>
            <person name="Pu X."/>
            <person name="Sun D."/>
        </authorList>
    </citation>
    <scope>NUCLEOTIDE SEQUENCE [LARGE SCALE GENOMIC DNA]</scope>
    <source>
        <strain evidence="1 3">CE1</strain>
    </source>
</reference>
<name>A0AAE6Z199_9GAMM</name>
<sequence length="86" mass="9495">MIEISLPESLKITSKIKTEAKSINEVLFEIRSINPEAFKLIAIEKDESCKLKPFITLFINNTMSVDSNPVLADGDHLTFEVAISGG</sequence>
<keyword evidence="4" id="KW-1185">Reference proteome</keyword>
<accession>A0AAE6Z199</accession>
<gene>
    <name evidence="1" type="ORF">DWG24_16050</name>
    <name evidence="2" type="ORF">FGI21_09040</name>
</gene>
<evidence type="ECO:0000313" key="2">
    <source>
        <dbReference type="EMBL" id="QYM92008.1"/>
    </source>
</evidence>
<dbReference type="RefSeq" id="WP_168363250.1">
    <property type="nucleotide sequence ID" value="NZ_CP033622.1"/>
</dbReference>
<evidence type="ECO:0000313" key="3">
    <source>
        <dbReference type="Proteomes" id="UP000500801"/>
    </source>
</evidence>
<dbReference type="AlphaFoldDB" id="A0AAE6Z199"/>
<dbReference type="Proteomes" id="UP000824976">
    <property type="component" value="Chromosome"/>
</dbReference>
<dbReference type="EMBL" id="CP040817">
    <property type="protein sequence ID" value="QYM92008.1"/>
    <property type="molecule type" value="Genomic_DNA"/>
</dbReference>
<dbReference type="InterPro" id="IPR016155">
    <property type="entry name" value="Mopterin_synth/thiamin_S_b"/>
</dbReference>
<dbReference type="SUPFAM" id="SSF54285">
    <property type="entry name" value="MoaD/ThiS"/>
    <property type="match status" value="1"/>
</dbReference>
<dbReference type="Proteomes" id="UP000500801">
    <property type="component" value="Chromosome"/>
</dbReference>
<protein>
    <submittedName>
        <fullName evidence="2">MoaD/ThiS family protein</fullName>
    </submittedName>
</protein>
<organism evidence="1 3">
    <name type="scientific">Dickeya zeae</name>
    <dbReference type="NCBI Taxonomy" id="204042"/>
    <lineage>
        <taxon>Bacteria</taxon>
        <taxon>Pseudomonadati</taxon>
        <taxon>Pseudomonadota</taxon>
        <taxon>Gammaproteobacteria</taxon>
        <taxon>Enterobacterales</taxon>
        <taxon>Pectobacteriaceae</taxon>
        <taxon>Dickeya</taxon>
    </lineage>
</organism>
<proteinExistence type="predicted"/>
<evidence type="ECO:0000313" key="4">
    <source>
        <dbReference type="Proteomes" id="UP000824976"/>
    </source>
</evidence>